<dbReference type="OrthoDB" id="4763957at2"/>
<evidence type="ECO:0008006" key="4">
    <source>
        <dbReference type="Google" id="ProtNLM"/>
    </source>
</evidence>
<evidence type="ECO:0000256" key="1">
    <source>
        <dbReference type="SAM" id="MobiDB-lite"/>
    </source>
</evidence>
<dbReference type="STRING" id="860235.AOZ06_08765"/>
<dbReference type="EMBL" id="CP012752">
    <property type="protein sequence ID" value="ALG07007.1"/>
    <property type="molecule type" value="Genomic_DNA"/>
</dbReference>
<dbReference type="AlphaFoldDB" id="A0A0N7F2X0"/>
<keyword evidence="3" id="KW-1185">Reference proteome</keyword>
<feature type="compositionally biased region" description="Basic and acidic residues" evidence="1">
    <location>
        <begin position="376"/>
        <end position="405"/>
    </location>
</feature>
<evidence type="ECO:0000313" key="2">
    <source>
        <dbReference type="EMBL" id="ALG07007.1"/>
    </source>
</evidence>
<feature type="region of interest" description="Disordered" evidence="1">
    <location>
        <begin position="364"/>
        <end position="433"/>
    </location>
</feature>
<name>A0A0N7F2X0_9PSEU</name>
<dbReference type="KEGG" id="kphy:AOZ06_08765"/>
<protein>
    <recommendedName>
        <fullName evidence="4">PPE family domain-containing protein</fullName>
    </recommendedName>
</protein>
<reference evidence="2 3" key="1">
    <citation type="submission" date="2015-07" db="EMBL/GenBank/DDBJ databases">
        <title>Genome sequencing of Kibdelosporangium phytohabitans.</title>
        <authorList>
            <person name="Qin S."/>
            <person name="Xing K."/>
        </authorList>
    </citation>
    <scope>NUCLEOTIDE SEQUENCE [LARGE SCALE GENOMIC DNA]</scope>
    <source>
        <strain evidence="2 3">KLBMP1111</strain>
    </source>
</reference>
<feature type="compositionally biased region" description="Basic and acidic residues" evidence="1">
    <location>
        <begin position="421"/>
        <end position="433"/>
    </location>
</feature>
<dbReference type="RefSeq" id="WP_054288978.1">
    <property type="nucleotide sequence ID" value="NZ_CP012752.1"/>
</dbReference>
<proteinExistence type="predicted"/>
<sequence length="433" mass="45837">MTQPESPIKATEDFELGSLGFSNFDSPTQAWDSSGIFGSAANAIYDGFNGNWGALAGDMVGVGLDLLGVVMDPVGSILSGVINWLIEHIGFLKEPLDLIAGDPDAVTAMATTWTNISTRLQQTSEKYSTTLSALDGETGQAIDGYRKAVRDFSTVVAGGASHAQSAAQAMTVAASVVGVVRGTIRDTISSFLSKVIIKFAAASALTPITFGASQAAFIADTVASGAVLAGKNAKKVSKMVKQLEKVADDAKKSRNIIKGSVRNLDRGAGKYTQDAAKHANKSLAMVKKAAAGKLKPGELDKLTDLGKRGDDLVKAQKEATESLIRTQLGNAHLPTGIDSPRLTAVKDKLEVEVGGATLPKAPKVVATGVTQATSDQTHREQDGQVKQDKRDKEWREHWEEERREAAQPPPVYGPHSTVRSEPTDGKWQAEGEL</sequence>
<dbReference type="Proteomes" id="UP000063699">
    <property type="component" value="Chromosome"/>
</dbReference>
<organism evidence="2 3">
    <name type="scientific">Kibdelosporangium phytohabitans</name>
    <dbReference type="NCBI Taxonomy" id="860235"/>
    <lineage>
        <taxon>Bacteria</taxon>
        <taxon>Bacillati</taxon>
        <taxon>Actinomycetota</taxon>
        <taxon>Actinomycetes</taxon>
        <taxon>Pseudonocardiales</taxon>
        <taxon>Pseudonocardiaceae</taxon>
        <taxon>Kibdelosporangium</taxon>
    </lineage>
</organism>
<gene>
    <name evidence="2" type="ORF">AOZ06_08765</name>
</gene>
<evidence type="ECO:0000313" key="3">
    <source>
        <dbReference type="Proteomes" id="UP000063699"/>
    </source>
</evidence>
<accession>A0A0N7F2X0</accession>